<organism evidence="2 3">
    <name type="scientific">Deinococcus gobiensis (strain DSM 21396 / JCM 16679 / CGMCC 1.7299 / I-0)</name>
    <dbReference type="NCBI Taxonomy" id="745776"/>
    <lineage>
        <taxon>Bacteria</taxon>
        <taxon>Thermotogati</taxon>
        <taxon>Deinococcota</taxon>
        <taxon>Deinococci</taxon>
        <taxon>Deinococcales</taxon>
        <taxon>Deinococcaceae</taxon>
        <taxon>Deinococcus</taxon>
    </lineage>
</organism>
<gene>
    <name evidence="2" type="ordered locus">DGo_CA1880</name>
</gene>
<evidence type="ECO:0000313" key="3">
    <source>
        <dbReference type="Proteomes" id="UP000007575"/>
    </source>
</evidence>
<protein>
    <submittedName>
        <fullName evidence="2">Uncharacterized protein</fullName>
    </submittedName>
</protein>
<name>H8GX78_DEIGI</name>
<dbReference type="HOGENOM" id="CLU_2786982_0_0_0"/>
<dbReference type="STRING" id="745776.DGo_CA1880"/>
<dbReference type="KEGG" id="dgo:DGo_CA1880"/>
<keyword evidence="1" id="KW-0812">Transmembrane</keyword>
<keyword evidence="1" id="KW-1133">Transmembrane helix</keyword>
<accession>H8GX78</accession>
<reference evidence="2 3" key="1">
    <citation type="journal article" date="2012" name="PLoS ONE">
        <title>Genome sequence and transcriptome analysis of the radioresistant bacterium Deinococcus gobiensis: insights into the extreme environmental adaptations.</title>
        <authorList>
            <person name="Yuan M."/>
            <person name="Chen M."/>
            <person name="Zhang W."/>
            <person name="Lu W."/>
            <person name="Wang J."/>
            <person name="Yang M."/>
            <person name="Zhao P."/>
            <person name="Tang R."/>
            <person name="Li X."/>
            <person name="Hao Y."/>
            <person name="Zhou Z."/>
            <person name="Zhan Y."/>
            <person name="Yu H."/>
            <person name="Teng C."/>
            <person name="Yan Y."/>
            <person name="Ping S."/>
            <person name="Wang Y."/>
            <person name="Lin M."/>
        </authorList>
    </citation>
    <scope>NUCLEOTIDE SEQUENCE [LARGE SCALE GENOMIC DNA]</scope>
    <source>
        <strain evidence="2 3">I-0</strain>
    </source>
</reference>
<dbReference type="PATRIC" id="fig|745776.4.peg.1930"/>
<keyword evidence="1" id="KW-0472">Membrane</keyword>
<dbReference type="AlphaFoldDB" id="H8GX78"/>
<dbReference type="EMBL" id="CP002191">
    <property type="protein sequence ID" value="AFD25807.1"/>
    <property type="molecule type" value="Genomic_DNA"/>
</dbReference>
<sequence length="68" mass="7298">MGRLPSLLLFLAAYATALLLAPFYRADALDAALRLVLLACAACMFLGFLGFVLSFRRPLAPEGDAHAE</sequence>
<dbReference type="RefSeq" id="WP_014685290.1">
    <property type="nucleotide sequence ID" value="NC_017790.1"/>
</dbReference>
<dbReference type="Proteomes" id="UP000007575">
    <property type="component" value="Chromosome"/>
</dbReference>
<feature type="transmembrane region" description="Helical" evidence="1">
    <location>
        <begin position="35"/>
        <end position="55"/>
    </location>
</feature>
<evidence type="ECO:0000256" key="1">
    <source>
        <dbReference type="SAM" id="Phobius"/>
    </source>
</evidence>
<evidence type="ECO:0000313" key="2">
    <source>
        <dbReference type="EMBL" id="AFD25807.1"/>
    </source>
</evidence>
<keyword evidence="3" id="KW-1185">Reference proteome</keyword>
<proteinExistence type="predicted"/>